<name>W6N601_CLOTY</name>
<feature type="region of interest" description="Disordered" evidence="1">
    <location>
        <begin position="32"/>
        <end position="82"/>
    </location>
</feature>
<dbReference type="GeneID" id="29418298"/>
<reference evidence="2 3" key="1">
    <citation type="journal article" date="2015" name="Genome Announc.">
        <title>Draft Genome Sequence of Clostridium tyrobutyricum Strain DIVETGP, Isolated from Cow's Milk for Grana Padano Production.</title>
        <authorList>
            <person name="Soggiu A."/>
            <person name="Piras C."/>
            <person name="Gaiarsa S."/>
            <person name="Sassera D."/>
            <person name="Roncada P."/>
            <person name="Bendixen E."/>
            <person name="Brasca M."/>
            <person name="Bonizzi L."/>
        </authorList>
    </citation>
    <scope>NUCLEOTIDE SEQUENCE [LARGE SCALE GENOMIC DNA]</scope>
    <source>
        <strain evidence="2 3">DIVETGP</strain>
    </source>
</reference>
<evidence type="ECO:0000256" key="1">
    <source>
        <dbReference type="SAM" id="MobiDB-lite"/>
    </source>
</evidence>
<proteinExistence type="predicted"/>
<sequence length="140" mass="15944">MYDFRYDKYEPEYTVPYIQFIPVPVFMPRQPGGIYGRPTGRPPQGGISGSGMPPGPPPSKAPAKRPPKQGGPGQQAKSIDGSSLKPCRFKYVYIWPKRGPGFWAWLINIGRNSISGYRWYRGRWAYFGMDLKQIDSFLCY</sequence>
<comment type="caution">
    <text evidence="2">The sequence shown here is derived from an EMBL/GenBank/DDBJ whole genome shotgun (WGS) entry which is preliminary data.</text>
</comment>
<evidence type="ECO:0000313" key="3">
    <source>
        <dbReference type="Proteomes" id="UP000019482"/>
    </source>
</evidence>
<gene>
    <name evidence="2" type="ORF">CTDIVETGP_1801</name>
</gene>
<protein>
    <recommendedName>
        <fullName evidence="4">Transporter</fullName>
    </recommendedName>
</protein>
<dbReference type="EMBL" id="CBXI010000031">
    <property type="protein sequence ID" value="CDL91731.1"/>
    <property type="molecule type" value="Genomic_DNA"/>
</dbReference>
<organism evidence="2 3">
    <name type="scientific">Clostridium tyrobutyricum DIVETGP</name>
    <dbReference type="NCBI Taxonomy" id="1408889"/>
    <lineage>
        <taxon>Bacteria</taxon>
        <taxon>Bacillati</taxon>
        <taxon>Bacillota</taxon>
        <taxon>Clostridia</taxon>
        <taxon>Eubacteriales</taxon>
        <taxon>Clostridiaceae</taxon>
        <taxon>Clostridium</taxon>
    </lineage>
</organism>
<evidence type="ECO:0008006" key="4">
    <source>
        <dbReference type="Google" id="ProtNLM"/>
    </source>
</evidence>
<dbReference type="RefSeq" id="WP_017752592.1">
    <property type="nucleotide sequence ID" value="NZ_CBXI010000031.1"/>
</dbReference>
<dbReference type="Proteomes" id="UP000019482">
    <property type="component" value="Unassembled WGS sequence"/>
</dbReference>
<keyword evidence="3" id="KW-1185">Reference proteome</keyword>
<accession>W6N601</accession>
<evidence type="ECO:0000313" key="2">
    <source>
        <dbReference type="EMBL" id="CDL91731.1"/>
    </source>
</evidence>
<dbReference type="OrthoDB" id="2068061at2"/>
<dbReference type="AlphaFoldDB" id="W6N601"/>